<evidence type="ECO:0000256" key="8">
    <source>
        <dbReference type="ARBA" id="ARBA00023136"/>
    </source>
</evidence>
<dbReference type="AlphaFoldDB" id="A0A443PTU1"/>
<comment type="caution">
    <text evidence="11">The sequence shown here is derived from an EMBL/GenBank/DDBJ whole genome shotgun (WGS) entry which is preliminary data.</text>
</comment>
<feature type="transmembrane region" description="Helical" evidence="10">
    <location>
        <begin position="159"/>
        <end position="181"/>
    </location>
</feature>
<feature type="transmembrane region" description="Helical" evidence="10">
    <location>
        <begin position="126"/>
        <end position="147"/>
    </location>
</feature>
<feature type="transmembrane region" description="Helical" evidence="10">
    <location>
        <begin position="6"/>
        <end position="27"/>
    </location>
</feature>
<feature type="transmembrane region" description="Helical" evidence="10">
    <location>
        <begin position="310"/>
        <end position="330"/>
    </location>
</feature>
<evidence type="ECO:0000256" key="5">
    <source>
        <dbReference type="ARBA" id="ARBA00022692"/>
    </source>
</evidence>
<dbReference type="FunFam" id="1.20.1280.290:FF:000001">
    <property type="entry name" value="Bidirectional sugar transporter SWEET"/>
    <property type="match status" value="1"/>
</dbReference>
<feature type="transmembrane region" description="Helical" evidence="10">
    <location>
        <begin position="187"/>
        <end position="208"/>
    </location>
</feature>
<dbReference type="EMBL" id="QPKB01000010">
    <property type="protein sequence ID" value="RWR94188.1"/>
    <property type="molecule type" value="Genomic_DNA"/>
</dbReference>
<dbReference type="InterPro" id="IPR047664">
    <property type="entry name" value="SWEET"/>
</dbReference>
<dbReference type="Proteomes" id="UP000283530">
    <property type="component" value="Unassembled WGS sequence"/>
</dbReference>
<dbReference type="InterPro" id="IPR004316">
    <property type="entry name" value="SWEET_rpt"/>
</dbReference>
<sequence length="526" mass="57330">MASLSFIVGLIGNIISILVFASPIVTFKRVVKKKSIENYKGLPYVCTLLSTSLWSFYGLLKPGGLLIVTVNGAGAVLEAIYVTLYIIYAPKDTRVKMIKLVALLNIGSLGVVIAVTLLAIHGSLRLVVLGFLCAGLTLGMYASPMGAMRAVIVTKSVEYMPFSLSFFLFLNGGVWSVYAALVKDYFIGVPNAIGFFLGSAQLVLYAVYRRKRPTPKPTAEKDEEELGSAHLVRDIEMKQRKEDDEESGKSRALHKGMSLPKQGPARQHSLKKIVKANSLNPYELQALRADATSFRPTFYRIVKRGSTEEFSGLPYVCTLLQTSLWVYYGFTKPGAILVATVNIVGTVMEIIFVALFLIYASSPRKRFTTAVLVALLDVGFLGVAVLVTHFAMDGNVRIDVIGSLCAGLCIIMYGSPLSIMKLVITTKSVEYMPFLLSLILFCSAAVWSVYSVLTKDLFLGVPNVVGFLLGTAQLILYAIYSDSRGAKSRVQGLEDGTQPLIQPVEVHENDVAVKNKIESSNNASLP</sequence>
<evidence type="ECO:0000256" key="7">
    <source>
        <dbReference type="ARBA" id="ARBA00022989"/>
    </source>
</evidence>
<keyword evidence="7 10" id="KW-1133">Transmembrane helix</keyword>
<organism evidence="11 12">
    <name type="scientific">Cinnamomum micranthum f. kanehirae</name>
    <dbReference type="NCBI Taxonomy" id="337451"/>
    <lineage>
        <taxon>Eukaryota</taxon>
        <taxon>Viridiplantae</taxon>
        <taxon>Streptophyta</taxon>
        <taxon>Embryophyta</taxon>
        <taxon>Tracheophyta</taxon>
        <taxon>Spermatophyta</taxon>
        <taxon>Magnoliopsida</taxon>
        <taxon>Magnoliidae</taxon>
        <taxon>Laurales</taxon>
        <taxon>Lauraceae</taxon>
        <taxon>Cinnamomum</taxon>
    </lineage>
</organism>
<keyword evidence="5 10" id="KW-0812">Transmembrane</keyword>
<feature type="transmembrane region" description="Helical" evidence="10">
    <location>
        <begin position="39"/>
        <end position="59"/>
    </location>
</feature>
<reference evidence="11 12" key="1">
    <citation type="journal article" date="2019" name="Nat. Plants">
        <title>Stout camphor tree genome fills gaps in understanding of flowering plant genome evolution.</title>
        <authorList>
            <person name="Chaw S.M."/>
            <person name="Liu Y.C."/>
            <person name="Wu Y.W."/>
            <person name="Wang H.Y."/>
            <person name="Lin C.I."/>
            <person name="Wu C.S."/>
            <person name="Ke H.M."/>
            <person name="Chang L.Y."/>
            <person name="Hsu C.Y."/>
            <person name="Yang H.T."/>
            <person name="Sudianto E."/>
            <person name="Hsu M.H."/>
            <person name="Wu K.P."/>
            <person name="Wang L.N."/>
            <person name="Leebens-Mack J.H."/>
            <person name="Tsai I.J."/>
        </authorList>
    </citation>
    <scope>NUCLEOTIDE SEQUENCE [LARGE SCALE GENOMIC DNA]</scope>
    <source>
        <strain evidence="12">cv. Chaw 1501</strain>
        <tissue evidence="11">Young leaves</tissue>
    </source>
</reference>
<evidence type="ECO:0000256" key="4">
    <source>
        <dbReference type="ARBA" id="ARBA00022597"/>
    </source>
</evidence>
<feature type="transmembrane region" description="Helical" evidence="10">
    <location>
        <begin position="100"/>
        <end position="120"/>
    </location>
</feature>
<dbReference type="Pfam" id="PF03083">
    <property type="entry name" value="MtN3_slv"/>
    <property type="match status" value="4"/>
</dbReference>
<evidence type="ECO:0000256" key="9">
    <source>
        <dbReference type="SAM" id="MobiDB-lite"/>
    </source>
</evidence>
<dbReference type="PANTHER" id="PTHR10791:SF142">
    <property type="entry name" value="BIDIRECTIONAL SUGAR TRANSPORTER SWEET16"/>
    <property type="match status" value="1"/>
</dbReference>
<dbReference type="FunFam" id="1.20.1280.290:FF:000002">
    <property type="entry name" value="Bidirectional sugar transporter SWEET"/>
    <property type="match status" value="2"/>
</dbReference>
<evidence type="ECO:0000313" key="11">
    <source>
        <dbReference type="EMBL" id="RWR94188.1"/>
    </source>
</evidence>
<dbReference type="Gene3D" id="1.20.1280.290">
    <property type="match status" value="4"/>
</dbReference>
<evidence type="ECO:0000313" key="12">
    <source>
        <dbReference type="Proteomes" id="UP000283530"/>
    </source>
</evidence>
<evidence type="ECO:0000256" key="2">
    <source>
        <dbReference type="ARBA" id="ARBA00007809"/>
    </source>
</evidence>
<dbReference type="GO" id="GO:0012505">
    <property type="term" value="C:endomembrane system"/>
    <property type="evidence" value="ECO:0007669"/>
    <property type="project" value="UniProtKB-SubCell"/>
</dbReference>
<protein>
    <submittedName>
        <fullName evidence="11">Bidirectional sugar transporter SWEET16-like protein isoform X1</fullName>
    </submittedName>
</protein>
<feature type="transmembrane region" description="Helical" evidence="10">
    <location>
        <begin position="65"/>
        <end position="88"/>
    </location>
</feature>
<keyword evidence="4 11" id="KW-0762">Sugar transport</keyword>
<dbReference type="OrthoDB" id="409725at2759"/>
<comment type="subcellular location">
    <subcellularLocation>
        <location evidence="1">Endomembrane system</location>
        <topology evidence="1">Multi-pass membrane protein</topology>
    </subcellularLocation>
</comment>
<feature type="transmembrane region" description="Helical" evidence="10">
    <location>
        <begin position="431"/>
        <end position="453"/>
    </location>
</feature>
<dbReference type="GO" id="GO:0016020">
    <property type="term" value="C:membrane"/>
    <property type="evidence" value="ECO:0007669"/>
    <property type="project" value="InterPro"/>
</dbReference>
<keyword evidence="8 10" id="KW-0472">Membrane</keyword>
<dbReference type="PANTHER" id="PTHR10791">
    <property type="entry name" value="RAG1-ACTIVATING PROTEIN 1"/>
    <property type="match status" value="1"/>
</dbReference>
<evidence type="ECO:0000256" key="3">
    <source>
        <dbReference type="ARBA" id="ARBA00022448"/>
    </source>
</evidence>
<dbReference type="GO" id="GO:0051119">
    <property type="term" value="F:sugar transmembrane transporter activity"/>
    <property type="evidence" value="ECO:0007669"/>
    <property type="project" value="InterPro"/>
</dbReference>
<accession>A0A443PTU1</accession>
<feature type="transmembrane region" description="Helical" evidence="10">
    <location>
        <begin position="336"/>
        <end position="359"/>
    </location>
</feature>
<dbReference type="InterPro" id="IPR036259">
    <property type="entry name" value="MFS_trans_sf"/>
</dbReference>
<feature type="transmembrane region" description="Helical" evidence="10">
    <location>
        <begin position="459"/>
        <end position="480"/>
    </location>
</feature>
<keyword evidence="6" id="KW-0677">Repeat</keyword>
<feature type="transmembrane region" description="Helical" evidence="10">
    <location>
        <begin position="398"/>
        <end position="419"/>
    </location>
</feature>
<name>A0A443PTU1_9MAGN</name>
<gene>
    <name evidence="11" type="ORF">CKAN_02346900</name>
</gene>
<comment type="similarity">
    <text evidence="2">Belongs to the SWEET sugar transporter family.</text>
</comment>
<proteinExistence type="inferred from homology"/>
<evidence type="ECO:0000256" key="1">
    <source>
        <dbReference type="ARBA" id="ARBA00004127"/>
    </source>
</evidence>
<feature type="transmembrane region" description="Helical" evidence="10">
    <location>
        <begin position="371"/>
        <end position="392"/>
    </location>
</feature>
<keyword evidence="12" id="KW-1185">Reference proteome</keyword>
<evidence type="ECO:0000256" key="10">
    <source>
        <dbReference type="SAM" id="Phobius"/>
    </source>
</evidence>
<evidence type="ECO:0000256" key="6">
    <source>
        <dbReference type="ARBA" id="ARBA00022737"/>
    </source>
</evidence>
<feature type="region of interest" description="Disordered" evidence="9">
    <location>
        <begin position="237"/>
        <end position="263"/>
    </location>
</feature>
<dbReference type="SUPFAM" id="SSF103473">
    <property type="entry name" value="MFS general substrate transporter"/>
    <property type="match status" value="1"/>
</dbReference>
<keyword evidence="3" id="KW-0813">Transport</keyword>